<evidence type="ECO:0000256" key="9">
    <source>
        <dbReference type="ARBA" id="ARBA00022723"/>
    </source>
</evidence>
<keyword evidence="9" id="KW-0479">Metal-binding</keyword>
<evidence type="ECO:0000256" key="2">
    <source>
        <dbReference type="ARBA" id="ARBA00004141"/>
    </source>
</evidence>
<feature type="transmembrane region" description="Helical" evidence="15">
    <location>
        <begin position="349"/>
        <end position="369"/>
    </location>
</feature>
<comment type="cofactor">
    <cofactor evidence="14">
        <name>heme b</name>
        <dbReference type="ChEBI" id="CHEBI:60344"/>
    </cofactor>
    <text evidence="14">Binds 2 heme groups non-covalently.</text>
</comment>
<reference evidence="18 19" key="1">
    <citation type="submission" date="2023-03" db="EMBL/GenBank/DDBJ databases">
        <title>Fodinicurvata sp. CAU 1616 isolated from sea sendiment.</title>
        <authorList>
            <person name="Kim W."/>
        </authorList>
    </citation>
    <scope>NUCLEOTIDE SEQUENCE [LARGE SCALE GENOMIC DNA]</scope>
    <source>
        <strain evidence="18 19">CAU 1616</strain>
    </source>
</reference>
<dbReference type="CDD" id="cd00290">
    <property type="entry name" value="cytochrome_b_C"/>
    <property type="match status" value="1"/>
</dbReference>
<gene>
    <name evidence="18" type="ORF">P2G67_07955</name>
</gene>
<keyword evidence="10 14" id="KW-0249">Electron transport</keyword>
<dbReference type="PIRSF" id="PIRSF038885">
    <property type="entry name" value="COB"/>
    <property type="match status" value="1"/>
</dbReference>
<keyword evidence="8 14" id="KW-0812">Transmembrane</keyword>
<keyword evidence="7 14" id="KW-0679">Respiratory chain</keyword>
<protein>
    <recommendedName>
        <fullName evidence="4 14">Cytochrome b</fullName>
    </recommendedName>
</protein>
<dbReference type="CDD" id="cd00284">
    <property type="entry name" value="Cytochrome_b_N"/>
    <property type="match status" value="1"/>
</dbReference>
<feature type="transmembrane region" description="Helical" evidence="15">
    <location>
        <begin position="244"/>
        <end position="266"/>
    </location>
</feature>
<evidence type="ECO:0000256" key="4">
    <source>
        <dbReference type="ARBA" id="ARBA00013531"/>
    </source>
</evidence>
<feature type="transmembrane region" description="Helical" evidence="15">
    <location>
        <begin position="124"/>
        <end position="145"/>
    </location>
</feature>
<feature type="domain" description="Cytochrome b/b6 C-terminal region profile" evidence="17">
    <location>
        <begin position="225"/>
        <end position="409"/>
    </location>
</feature>
<feature type="transmembrane region" description="Helical" evidence="15">
    <location>
        <begin position="157"/>
        <end position="179"/>
    </location>
</feature>
<evidence type="ECO:0000259" key="17">
    <source>
        <dbReference type="PROSITE" id="PS51003"/>
    </source>
</evidence>
<feature type="transmembrane region" description="Helical" evidence="15">
    <location>
        <begin position="375"/>
        <end position="398"/>
    </location>
</feature>
<keyword evidence="11 15" id="KW-1133">Transmembrane helix</keyword>
<dbReference type="PANTHER" id="PTHR19271:SF16">
    <property type="entry name" value="CYTOCHROME B"/>
    <property type="match status" value="1"/>
</dbReference>
<dbReference type="Gene3D" id="1.20.810.10">
    <property type="entry name" value="Cytochrome Bc1 Complex, Chain C"/>
    <property type="match status" value="1"/>
</dbReference>
<evidence type="ECO:0000256" key="14">
    <source>
        <dbReference type="RuleBase" id="RU003385"/>
    </source>
</evidence>
<dbReference type="InterPro" id="IPR030689">
    <property type="entry name" value="Cytochrome_b"/>
</dbReference>
<dbReference type="InterPro" id="IPR048260">
    <property type="entry name" value="Cytochrome_b_C_euk/bac"/>
</dbReference>
<dbReference type="InterPro" id="IPR027387">
    <property type="entry name" value="Cytb/b6-like_sf"/>
</dbReference>
<evidence type="ECO:0000256" key="12">
    <source>
        <dbReference type="ARBA" id="ARBA00023004"/>
    </source>
</evidence>
<dbReference type="InterPro" id="IPR016174">
    <property type="entry name" value="Di-haem_cyt_TM"/>
</dbReference>
<evidence type="ECO:0000256" key="15">
    <source>
        <dbReference type="SAM" id="Phobius"/>
    </source>
</evidence>
<evidence type="ECO:0000259" key="16">
    <source>
        <dbReference type="PROSITE" id="PS51002"/>
    </source>
</evidence>
<feature type="transmembrane region" description="Helical" evidence="15">
    <location>
        <begin position="39"/>
        <end position="65"/>
    </location>
</feature>
<feature type="transmembrane region" description="Helical" evidence="15">
    <location>
        <begin position="191"/>
        <end position="212"/>
    </location>
</feature>
<keyword evidence="6 14" id="KW-0349">Heme</keyword>
<comment type="similarity">
    <text evidence="14">Belongs to the cytochrome b family.</text>
</comment>
<evidence type="ECO:0000256" key="6">
    <source>
        <dbReference type="ARBA" id="ARBA00022617"/>
    </source>
</evidence>
<evidence type="ECO:0000256" key="8">
    <source>
        <dbReference type="ARBA" id="ARBA00022692"/>
    </source>
</evidence>
<dbReference type="Pfam" id="PF00032">
    <property type="entry name" value="Cytochrom_B_C"/>
    <property type="match status" value="1"/>
</dbReference>
<sequence length="426" mass="48181">MSGLKTNNRAVKWLDSRLPIVSTMNHHLVDYPAPRNLNYLWNFGSLAGIVLVVMIVTGILLAMQYTPHVDHAFDSVERIMRDVNYGWLVRYIHMNGASFFFIVVYAHMLRGLYYGSYKAPREVLWGLGVIILLLMMATAFMGYVLPWGQMSFWGATVITNLFSAIPWGIGDALVTWLWGGFSVDNPTLNRFFALHYLLPFVIVAVVFLHLWALHAFGSNNPLGIDAKGPQDKIPFHPYYTVKDMFGLGVFLIIFAAFVFYAPNYMGHPDNYIEANPLVTPAHIVPEWYFLPFYAMLRAITFDISIPFTGIVLIEAKLGGVLVMFGSIILLFFLPWLDSSPVRSARFRPLYKQFFWLLVIAAVVLGYVGAMPPEQPWVTVGQIATAYYFIHFLIILPLLSKLERPKPLPASISEPVLRSGNQSTEKA</sequence>
<dbReference type="InterPro" id="IPR048259">
    <property type="entry name" value="Cytochrome_b_N_euk/bac"/>
</dbReference>
<evidence type="ECO:0000256" key="3">
    <source>
        <dbReference type="ARBA" id="ARBA00011649"/>
    </source>
</evidence>
<keyword evidence="5 14" id="KW-0813">Transport</keyword>
<accession>A0ABT5YM28</accession>
<feature type="transmembrane region" description="Helical" evidence="15">
    <location>
        <begin position="319"/>
        <end position="337"/>
    </location>
</feature>
<comment type="caution">
    <text evidence="18">The sequence shown here is derived from an EMBL/GenBank/DDBJ whole genome shotgun (WGS) entry which is preliminary data.</text>
</comment>
<evidence type="ECO:0000313" key="18">
    <source>
        <dbReference type="EMBL" id="MDF2095907.1"/>
    </source>
</evidence>
<comment type="subunit">
    <text evidence="3 14">The main subunits of complex b-c1 are: cytochrome b, cytochrome c1 and the Rieske protein.</text>
</comment>
<evidence type="ECO:0000256" key="11">
    <source>
        <dbReference type="ARBA" id="ARBA00022989"/>
    </source>
</evidence>
<proteinExistence type="inferred from homology"/>
<evidence type="ECO:0000256" key="1">
    <source>
        <dbReference type="ARBA" id="ARBA00002444"/>
    </source>
</evidence>
<evidence type="ECO:0000256" key="10">
    <source>
        <dbReference type="ARBA" id="ARBA00022982"/>
    </source>
</evidence>
<dbReference type="RefSeq" id="WP_275821806.1">
    <property type="nucleotide sequence ID" value="NZ_JARHUD010000004.1"/>
</dbReference>
<evidence type="ECO:0000256" key="7">
    <source>
        <dbReference type="ARBA" id="ARBA00022660"/>
    </source>
</evidence>
<keyword evidence="12" id="KW-0408">Iron</keyword>
<evidence type="ECO:0000256" key="5">
    <source>
        <dbReference type="ARBA" id="ARBA00022448"/>
    </source>
</evidence>
<evidence type="ECO:0000256" key="13">
    <source>
        <dbReference type="ARBA" id="ARBA00023136"/>
    </source>
</evidence>
<organism evidence="18 19">
    <name type="scientific">Aquibaculum arenosum</name>
    <dbReference type="NCBI Taxonomy" id="3032591"/>
    <lineage>
        <taxon>Bacteria</taxon>
        <taxon>Pseudomonadati</taxon>
        <taxon>Pseudomonadota</taxon>
        <taxon>Alphaproteobacteria</taxon>
        <taxon>Rhodospirillales</taxon>
        <taxon>Rhodovibrionaceae</taxon>
        <taxon>Aquibaculum</taxon>
    </lineage>
</organism>
<keyword evidence="13 15" id="KW-0472">Membrane</keyword>
<feature type="domain" description="Cytochrome b/b6 N-terminal region profile" evidence="16">
    <location>
        <begin position="10"/>
        <end position="222"/>
    </location>
</feature>
<evidence type="ECO:0000313" key="19">
    <source>
        <dbReference type="Proteomes" id="UP001215503"/>
    </source>
</evidence>
<dbReference type="PROSITE" id="PS51003">
    <property type="entry name" value="CYTB_CTER"/>
    <property type="match status" value="1"/>
</dbReference>
<dbReference type="PANTHER" id="PTHR19271">
    <property type="entry name" value="CYTOCHROME B"/>
    <property type="match status" value="1"/>
</dbReference>
<dbReference type="SUPFAM" id="SSF81342">
    <property type="entry name" value="Transmembrane di-heme cytochromes"/>
    <property type="match status" value="1"/>
</dbReference>
<dbReference type="EMBL" id="JARHUD010000004">
    <property type="protein sequence ID" value="MDF2095907.1"/>
    <property type="molecule type" value="Genomic_DNA"/>
</dbReference>
<dbReference type="InterPro" id="IPR005798">
    <property type="entry name" value="Cyt_b/b6_C"/>
</dbReference>
<dbReference type="InterPro" id="IPR036150">
    <property type="entry name" value="Cyt_b/b6_C_sf"/>
</dbReference>
<comment type="subcellular location">
    <subcellularLocation>
        <location evidence="2">Membrane</location>
        <topology evidence="2">Multi-pass membrane protein</topology>
    </subcellularLocation>
</comment>
<feature type="transmembrane region" description="Helical" evidence="15">
    <location>
        <begin position="85"/>
        <end position="104"/>
    </location>
</feature>
<dbReference type="InterPro" id="IPR005797">
    <property type="entry name" value="Cyt_b/b6_N"/>
</dbReference>
<dbReference type="Pfam" id="PF00033">
    <property type="entry name" value="Cytochrome_B"/>
    <property type="match status" value="1"/>
</dbReference>
<dbReference type="Proteomes" id="UP001215503">
    <property type="component" value="Unassembled WGS sequence"/>
</dbReference>
<comment type="function">
    <text evidence="1 14">Component of the ubiquinol-cytochrome c reductase complex (complex III or cytochrome b-c1 complex), which is a respiratory chain that generates an electrochemical potential coupled to ATP synthesis.</text>
</comment>
<dbReference type="SUPFAM" id="SSF81648">
    <property type="entry name" value="a domain/subunit of cytochrome bc1 complex (Ubiquinol-cytochrome c reductase)"/>
    <property type="match status" value="1"/>
</dbReference>
<dbReference type="PROSITE" id="PS51002">
    <property type="entry name" value="CYTB_NTER"/>
    <property type="match status" value="1"/>
</dbReference>
<keyword evidence="19" id="KW-1185">Reference proteome</keyword>
<name>A0ABT5YM28_9PROT</name>